<reference evidence="1 2" key="1">
    <citation type="submission" date="2023-09" db="EMBL/GenBank/DDBJ databases">
        <authorList>
            <person name="Rey-Velasco X."/>
        </authorList>
    </citation>
    <scope>NUCLEOTIDE SEQUENCE [LARGE SCALE GENOMIC DNA]</scope>
    <source>
        <strain evidence="1 2">P385</strain>
    </source>
</reference>
<proteinExistence type="predicted"/>
<protein>
    <submittedName>
        <fullName evidence="1">Uncharacterized protein</fullName>
    </submittedName>
</protein>
<dbReference type="EMBL" id="JAVRHY010000006">
    <property type="protein sequence ID" value="MDT0618521.1"/>
    <property type="molecule type" value="Genomic_DNA"/>
</dbReference>
<sequence length="141" mass="16375">MPLTLKKKHQFVARSDNVLRSLEILEQIEDDPAAHRLVEQVHDHLEREIQRYQDLFVQSGLEPHPTKAGALYIHTISRHAQLEALIKDYYAQTKGDANTRNRLLYQAHRQIKRLGGRLLDLRNRALRGASPNQPPRVRYTA</sequence>
<organism evidence="1 2">
    <name type="scientific">Spectribacter acetivorans</name>
    <dbReference type="NCBI Taxonomy" id="3075603"/>
    <lineage>
        <taxon>Bacteria</taxon>
        <taxon>Pseudomonadati</taxon>
        <taxon>Pseudomonadota</taxon>
        <taxon>Gammaproteobacteria</taxon>
        <taxon>Salinisphaerales</taxon>
        <taxon>Salinisphaeraceae</taxon>
        <taxon>Spectribacter</taxon>
    </lineage>
</organism>
<accession>A0ABU3B7U0</accession>
<keyword evidence="2" id="KW-1185">Reference proteome</keyword>
<dbReference type="Proteomes" id="UP001259982">
    <property type="component" value="Unassembled WGS sequence"/>
</dbReference>
<name>A0ABU3B7U0_9GAMM</name>
<dbReference type="RefSeq" id="WP_311658649.1">
    <property type="nucleotide sequence ID" value="NZ_JAVRHY010000006.1"/>
</dbReference>
<gene>
    <name evidence="1" type="ORF">RM531_08525</name>
</gene>
<evidence type="ECO:0000313" key="1">
    <source>
        <dbReference type="EMBL" id="MDT0618521.1"/>
    </source>
</evidence>
<comment type="caution">
    <text evidence="1">The sequence shown here is derived from an EMBL/GenBank/DDBJ whole genome shotgun (WGS) entry which is preliminary data.</text>
</comment>
<evidence type="ECO:0000313" key="2">
    <source>
        <dbReference type="Proteomes" id="UP001259982"/>
    </source>
</evidence>